<sequence>MQIMMRYGKSGLPLDLPDEWDVTVIRKRPMPVLPDPFKALKEALAGPVGTRLLSGFSGGRGRVCILICDITRPVPNGLILPGLIRKLLDLGFDPASIGILVATGLHRPNEGEELREVVGSDRVMKTVRVENHFARNDEDHVLLGETRRGTPVKLDRRFVEADVRIVVGLVEPHFMAGYSGGRKVIAPGIAHSDTIRSIHGARLLEDQGVGNCIIEGNPLHQELTEIAAMVGECCAVNVVIDERRRISFLNFGDLEKSHLEAVAFVRPFAEVIVPHRFKTVITSAAGYPLDKNYYQTVKGMVAALDVLEPGGNLFVVSECSEGIGSPEYGACQKRLVERGPDEFMREILLKRQADIDEWETEMLLKVVRVGKIYLYSGSLCAHDRGLTGVQNIESLEDSVRESIAQTGDSRVAVIPEGPYVIPRCG</sequence>
<dbReference type="NCBIfam" id="NF033504">
    <property type="entry name" value="Ni_dep_LarA"/>
    <property type="match status" value="1"/>
</dbReference>
<dbReference type="Gene3D" id="3.40.50.11440">
    <property type="match status" value="1"/>
</dbReference>
<evidence type="ECO:0000259" key="2">
    <source>
        <dbReference type="Pfam" id="PF21113"/>
    </source>
</evidence>
<organism evidence="3 4">
    <name type="scientific">Syntrophorhabdus aromaticivorans</name>
    <dbReference type="NCBI Taxonomy" id="328301"/>
    <lineage>
        <taxon>Bacteria</taxon>
        <taxon>Pseudomonadati</taxon>
        <taxon>Thermodesulfobacteriota</taxon>
        <taxon>Syntrophorhabdia</taxon>
        <taxon>Syntrophorhabdales</taxon>
        <taxon>Syntrophorhabdaceae</taxon>
        <taxon>Syntrophorhabdus</taxon>
    </lineage>
</organism>
<protein>
    <submittedName>
        <fullName evidence="3">Nickel-dependent lactate racemase</fullName>
    </submittedName>
</protein>
<evidence type="ECO:0000313" key="3">
    <source>
        <dbReference type="EMBL" id="NLW34102.1"/>
    </source>
</evidence>
<proteinExistence type="predicted"/>
<dbReference type="AlphaFoldDB" id="A0A971M2F9"/>
<comment type="caution">
    <text evidence="3">The sequence shown here is derived from an EMBL/GenBank/DDBJ whole genome shotgun (WGS) entry which is preliminary data.</text>
</comment>
<dbReference type="Pfam" id="PF21113">
    <property type="entry name" value="LarA_C"/>
    <property type="match status" value="1"/>
</dbReference>
<dbReference type="InterPro" id="IPR048068">
    <property type="entry name" value="LarA-like"/>
</dbReference>
<dbReference type="Proteomes" id="UP000777265">
    <property type="component" value="Unassembled WGS sequence"/>
</dbReference>
<accession>A0A971M2F9</accession>
<dbReference type="InterPro" id="IPR047926">
    <property type="entry name" value="Ni_dep_LarA"/>
</dbReference>
<evidence type="ECO:0000313" key="4">
    <source>
        <dbReference type="Proteomes" id="UP000777265"/>
    </source>
</evidence>
<reference evidence="3" key="2">
    <citation type="submission" date="2020-01" db="EMBL/GenBank/DDBJ databases">
        <authorList>
            <person name="Campanaro S."/>
        </authorList>
    </citation>
    <scope>NUCLEOTIDE SEQUENCE</scope>
    <source>
        <strain evidence="3">AS06rmzACSIP_7</strain>
    </source>
</reference>
<reference evidence="3" key="1">
    <citation type="journal article" date="2020" name="Biotechnol. Biofuels">
        <title>New insights from the biogas microbiome by comprehensive genome-resolved metagenomics of nearly 1600 species originating from multiple anaerobic digesters.</title>
        <authorList>
            <person name="Campanaro S."/>
            <person name="Treu L."/>
            <person name="Rodriguez-R L.M."/>
            <person name="Kovalovszki A."/>
            <person name="Ziels R.M."/>
            <person name="Maus I."/>
            <person name="Zhu X."/>
            <person name="Kougias P.G."/>
            <person name="Basile A."/>
            <person name="Luo G."/>
            <person name="Schluter A."/>
            <person name="Konstantinidis K.T."/>
            <person name="Angelidaki I."/>
        </authorList>
    </citation>
    <scope>NUCLEOTIDE SEQUENCE</scope>
    <source>
        <strain evidence="3">AS06rmzACSIP_7</strain>
    </source>
</reference>
<dbReference type="GO" id="GO:0050043">
    <property type="term" value="F:lactate racemase activity"/>
    <property type="evidence" value="ECO:0007669"/>
    <property type="project" value="InterPro"/>
</dbReference>
<name>A0A971M2F9_9BACT</name>
<dbReference type="PANTHER" id="PTHR33171:SF17">
    <property type="entry name" value="LARA-LIKE N-TERMINAL DOMAIN-CONTAINING PROTEIN"/>
    <property type="match status" value="1"/>
</dbReference>
<evidence type="ECO:0000259" key="1">
    <source>
        <dbReference type="Pfam" id="PF09861"/>
    </source>
</evidence>
<dbReference type="InterPro" id="IPR048520">
    <property type="entry name" value="LarA_C"/>
</dbReference>
<feature type="domain" description="Lactate racemase C-terminal" evidence="2">
    <location>
        <begin position="279"/>
        <end position="421"/>
    </location>
</feature>
<feature type="domain" description="LarA-like N-terminal" evidence="1">
    <location>
        <begin position="7"/>
        <end position="204"/>
    </location>
</feature>
<dbReference type="PANTHER" id="PTHR33171">
    <property type="entry name" value="LAR_N DOMAIN-CONTAINING PROTEIN"/>
    <property type="match status" value="1"/>
</dbReference>
<dbReference type="Gene3D" id="3.90.226.30">
    <property type="match status" value="1"/>
</dbReference>
<dbReference type="Pfam" id="PF09861">
    <property type="entry name" value="Lar_N"/>
    <property type="match status" value="1"/>
</dbReference>
<dbReference type="InterPro" id="IPR018657">
    <property type="entry name" value="LarA-like_N"/>
</dbReference>
<gene>
    <name evidence="3" type="primary">larA</name>
    <name evidence="3" type="ORF">GXY80_01280</name>
</gene>
<dbReference type="InterPro" id="IPR043166">
    <property type="entry name" value="LarA-like_C"/>
</dbReference>
<dbReference type="EMBL" id="JAAYEE010000022">
    <property type="protein sequence ID" value="NLW34102.1"/>
    <property type="molecule type" value="Genomic_DNA"/>
</dbReference>